<gene>
    <name evidence="1" type="ORF">HPB47_022839</name>
</gene>
<protein>
    <submittedName>
        <fullName evidence="1">Uncharacterized protein</fullName>
    </submittedName>
</protein>
<feature type="non-terminal residue" evidence="1">
    <location>
        <position position="1"/>
    </location>
</feature>
<reference evidence="1 2" key="1">
    <citation type="journal article" date="2020" name="Cell">
        <title>Large-Scale Comparative Analyses of Tick Genomes Elucidate Their Genetic Diversity and Vector Capacities.</title>
        <authorList>
            <consortium name="Tick Genome and Microbiome Consortium (TIGMIC)"/>
            <person name="Jia N."/>
            <person name="Wang J."/>
            <person name="Shi W."/>
            <person name="Du L."/>
            <person name="Sun Y."/>
            <person name="Zhan W."/>
            <person name="Jiang J.F."/>
            <person name="Wang Q."/>
            <person name="Zhang B."/>
            <person name="Ji P."/>
            <person name="Bell-Sakyi L."/>
            <person name="Cui X.M."/>
            <person name="Yuan T.T."/>
            <person name="Jiang B.G."/>
            <person name="Yang W.F."/>
            <person name="Lam T.T."/>
            <person name="Chang Q.C."/>
            <person name="Ding S.J."/>
            <person name="Wang X.J."/>
            <person name="Zhu J.G."/>
            <person name="Ruan X.D."/>
            <person name="Zhao L."/>
            <person name="Wei J.T."/>
            <person name="Ye R.Z."/>
            <person name="Que T.C."/>
            <person name="Du C.H."/>
            <person name="Zhou Y.H."/>
            <person name="Cheng J.X."/>
            <person name="Dai P.F."/>
            <person name="Guo W.B."/>
            <person name="Han X.H."/>
            <person name="Huang E.J."/>
            <person name="Li L.F."/>
            <person name="Wei W."/>
            <person name="Gao Y.C."/>
            <person name="Liu J.Z."/>
            <person name="Shao H.Z."/>
            <person name="Wang X."/>
            <person name="Wang C.C."/>
            <person name="Yang T.C."/>
            <person name="Huo Q.B."/>
            <person name="Li W."/>
            <person name="Chen H.Y."/>
            <person name="Chen S.E."/>
            <person name="Zhou L.G."/>
            <person name="Ni X.B."/>
            <person name="Tian J.H."/>
            <person name="Sheng Y."/>
            <person name="Liu T."/>
            <person name="Pan Y.S."/>
            <person name="Xia L.Y."/>
            <person name="Li J."/>
            <person name="Zhao F."/>
            <person name="Cao W.C."/>
        </authorList>
    </citation>
    <scope>NUCLEOTIDE SEQUENCE [LARGE SCALE GENOMIC DNA]</scope>
    <source>
        <strain evidence="1">Iper-2018</strain>
    </source>
</reference>
<organism evidence="1 2">
    <name type="scientific">Ixodes persulcatus</name>
    <name type="common">Taiga tick</name>
    <dbReference type="NCBI Taxonomy" id="34615"/>
    <lineage>
        <taxon>Eukaryota</taxon>
        <taxon>Metazoa</taxon>
        <taxon>Ecdysozoa</taxon>
        <taxon>Arthropoda</taxon>
        <taxon>Chelicerata</taxon>
        <taxon>Arachnida</taxon>
        <taxon>Acari</taxon>
        <taxon>Parasitiformes</taxon>
        <taxon>Ixodida</taxon>
        <taxon>Ixodoidea</taxon>
        <taxon>Ixodidae</taxon>
        <taxon>Ixodinae</taxon>
        <taxon>Ixodes</taxon>
    </lineage>
</organism>
<evidence type="ECO:0000313" key="1">
    <source>
        <dbReference type="EMBL" id="KAG0430278.1"/>
    </source>
</evidence>
<evidence type="ECO:0000313" key="2">
    <source>
        <dbReference type="Proteomes" id="UP000805193"/>
    </source>
</evidence>
<sequence>RMPFLPLEVGEFNSCGRPLAVHQAFLAEQRGWPPGRPCSTFSRPGSKLNCEAGAGDSRMLPSGADSSAELETEKPAHRRYLLDFRVEQCPYFPNYKCQNHKPYTCFYWHFPNQRRRRPTLTLDGAFNYSPDVYCATYDEITGVCPSRDDCSFLHRTLGDTERRYHPRYYKTVICVHEAGTQGHCSKNGPHCAFAHGLQDLRNPVYGSVECRILRLGLWLPPECWATFLHEDPSWQDVGFVLTHYKVQPCLRPPHLGLCRMGLACPNYHDRRDRRRSPASHHYSSTPCPSVRQGTEWSDADRCAEGDLCSFCHGRTEQKFHPEIYKSTMCNDFQRTNYCPRGPFCSFAHSEHETAQVRKVYGAILSSATSDNPNSEPPFDETPPASAAEDLESVDLPPFAFDPAPGSGRPALEGPRPSRPEGPPAVTETILQSEDDKTLVEVVSSVIASVISSADLLWDTNVEASRACADYCYPWLTRSFGSLTKDYRNVWDPSGIWADQSLYAPKSCLMCTTWKREARASARREQLAEQEKQRALAKLGELEKRLSDAVRPRSKARRELWEASQAKLVSRLLAFSMAAIAMQPVCPFALSRDARPFDASGERKDLALCLRCSARSYESEETSKPKRFVLRAGPPGHPGPEASCVRKPRRARSFPNALSTPPRFASPNLADHHRTIRAPRPKGSGAARNGTETFVMWSHIEGALQMRPLGIMPSHLALDSSCKSSLECLLFIANSHCSWHRGAVCDCQPYHVRYNNSMCLKASLLSYGCAMDEQCSRRVPHSQCGSKGLCECQKNYLPYRLDKCLPPAKLEEYCLNDLQCKMANRFSYCKYIIPRVYGKCKCPSGYMLTHDQECMPYLENECHSNQDCSKVTPNSFCGRKGNASLCTCDHGFKMSRNKLRCHAEKYAISPSTVNPTKVNPHNEIPKLKPVSLGHSCNVTGECKLRDKQSACIDGVCECLNPTSWCSASHAGCLSDTFQCRNGQCISWYFVCDGMKNCADGSDESGCKKH</sequence>
<proteinExistence type="predicted"/>
<comment type="caution">
    <text evidence="1">The sequence shown here is derived from an EMBL/GenBank/DDBJ whole genome shotgun (WGS) entry which is preliminary data.</text>
</comment>
<accession>A0AC60Q8K1</accession>
<dbReference type="Proteomes" id="UP000805193">
    <property type="component" value="Unassembled WGS sequence"/>
</dbReference>
<dbReference type="EMBL" id="JABSTQ010009338">
    <property type="protein sequence ID" value="KAG0430278.1"/>
    <property type="molecule type" value="Genomic_DNA"/>
</dbReference>
<name>A0AC60Q8K1_IXOPE</name>
<feature type="non-terminal residue" evidence="1">
    <location>
        <position position="1008"/>
    </location>
</feature>
<keyword evidence="2" id="KW-1185">Reference proteome</keyword>